<protein>
    <submittedName>
        <fullName evidence="2">Uncharacterized protein</fullName>
    </submittedName>
</protein>
<keyword evidence="1" id="KW-1133">Transmembrane helix</keyword>
<accession>X1FMA3</accession>
<feature type="transmembrane region" description="Helical" evidence="1">
    <location>
        <begin position="29"/>
        <end position="52"/>
    </location>
</feature>
<name>X1FMA3_9ZZZZ</name>
<gene>
    <name evidence="2" type="ORF">S03H2_19581</name>
</gene>
<reference evidence="2" key="1">
    <citation type="journal article" date="2014" name="Front. Microbiol.">
        <title>High frequency of phylogenetically diverse reductive dehalogenase-homologous genes in deep subseafloor sedimentary metagenomes.</title>
        <authorList>
            <person name="Kawai M."/>
            <person name="Futagami T."/>
            <person name="Toyoda A."/>
            <person name="Takaki Y."/>
            <person name="Nishi S."/>
            <person name="Hori S."/>
            <person name="Arai W."/>
            <person name="Tsubouchi T."/>
            <person name="Morono Y."/>
            <person name="Uchiyama I."/>
            <person name="Ito T."/>
            <person name="Fujiyama A."/>
            <person name="Inagaki F."/>
            <person name="Takami H."/>
        </authorList>
    </citation>
    <scope>NUCLEOTIDE SEQUENCE</scope>
    <source>
        <strain evidence="2">Expedition CK06-06</strain>
    </source>
</reference>
<dbReference type="AlphaFoldDB" id="X1FMA3"/>
<proteinExistence type="predicted"/>
<evidence type="ECO:0000256" key="1">
    <source>
        <dbReference type="SAM" id="Phobius"/>
    </source>
</evidence>
<organism evidence="2">
    <name type="scientific">marine sediment metagenome</name>
    <dbReference type="NCBI Taxonomy" id="412755"/>
    <lineage>
        <taxon>unclassified sequences</taxon>
        <taxon>metagenomes</taxon>
        <taxon>ecological metagenomes</taxon>
    </lineage>
</organism>
<sequence length="65" mass="7015">MKALTAIIGMLAICILALSALKQGYDGYILLTCIAAIAGLGGFITGRTSSFIQSKNRRKKKKRVR</sequence>
<keyword evidence="1" id="KW-0812">Transmembrane</keyword>
<comment type="caution">
    <text evidence="2">The sequence shown here is derived from an EMBL/GenBank/DDBJ whole genome shotgun (WGS) entry which is preliminary data.</text>
</comment>
<dbReference type="EMBL" id="BARU01010238">
    <property type="protein sequence ID" value="GAH46092.1"/>
    <property type="molecule type" value="Genomic_DNA"/>
</dbReference>
<keyword evidence="1" id="KW-0472">Membrane</keyword>
<evidence type="ECO:0000313" key="2">
    <source>
        <dbReference type="EMBL" id="GAH46092.1"/>
    </source>
</evidence>